<evidence type="ECO:0000313" key="3">
    <source>
        <dbReference type="EMBL" id="PQJ54154.1"/>
    </source>
</evidence>
<gene>
    <name evidence="3" type="ORF">BTO11_11175</name>
</gene>
<keyword evidence="3" id="KW-0670">Pyruvate</keyword>
<dbReference type="Proteomes" id="UP000239007">
    <property type="component" value="Unassembled WGS sequence"/>
</dbReference>
<name>A0A2S7UVY5_9GAMM</name>
<dbReference type="InterPro" id="IPR011322">
    <property type="entry name" value="N-reg_PII-like_a/b"/>
</dbReference>
<feature type="transmembrane region" description="Helical" evidence="1">
    <location>
        <begin position="104"/>
        <end position="121"/>
    </location>
</feature>
<dbReference type="OrthoDB" id="8480302at2"/>
<feature type="domain" description="DUF2007" evidence="2">
    <location>
        <begin position="13"/>
        <end position="67"/>
    </location>
</feature>
<organism evidence="3 4">
    <name type="scientific">Psychrosphaera saromensis</name>
    <dbReference type="NCBI Taxonomy" id="716813"/>
    <lineage>
        <taxon>Bacteria</taxon>
        <taxon>Pseudomonadati</taxon>
        <taxon>Pseudomonadota</taxon>
        <taxon>Gammaproteobacteria</taxon>
        <taxon>Alteromonadales</taxon>
        <taxon>Pseudoalteromonadaceae</taxon>
        <taxon>Psychrosphaera</taxon>
    </lineage>
</organism>
<keyword evidence="4" id="KW-1185">Reference proteome</keyword>
<keyword evidence="1" id="KW-0812">Transmembrane</keyword>
<proteinExistence type="predicted"/>
<keyword evidence="1" id="KW-0472">Membrane</keyword>
<evidence type="ECO:0000256" key="1">
    <source>
        <dbReference type="SAM" id="Phobius"/>
    </source>
</evidence>
<dbReference type="Gene3D" id="3.30.70.790">
    <property type="entry name" value="UreE, C-terminal domain"/>
    <property type="match status" value="1"/>
</dbReference>
<keyword evidence="1" id="KW-1133">Transmembrane helix</keyword>
<evidence type="ECO:0000259" key="2">
    <source>
        <dbReference type="Pfam" id="PF09413"/>
    </source>
</evidence>
<evidence type="ECO:0000313" key="4">
    <source>
        <dbReference type="Proteomes" id="UP000239007"/>
    </source>
</evidence>
<dbReference type="RefSeq" id="WP_105052666.1">
    <property type="nucleotide sequence ID" value="NZ_BMYG01000006.1"/>
</dbReference>
<protein>
    <submittedName>
        <fullName evidence="3">Phosphoenolpyruvate synthase</fullName>
    </submittedName>
</protein>
<reference evidence="3 4" key="1">
    <citation type="submission" date="2016-12" db="EMBL/GenBank/DDBJ databases">
        <title>Diversity of luminous bacteria.</title>
        <authorList>
            <person name="Yoshizawa S."/>
            <person name="Kogure K."/>
        </authorList>
    </citation>
    <scope>NUCLEOTIDE SEQUENCE [LARGE SCALE GENOMIC DNA]</scope>
    <source>
        <strain evidence="3 4">SA4-48</strain>
    </source>
</reference>
<dbReference type="SUPFAM" id="SSF54913">
    <property type="entry name" value="GlnB-like"/>
    <property type="match status" value="1"/>
</dbReference>
<dbReference type="InterPro" id="IPR018551">
    <property type="entry name" value="DUF2007"/>
</dbReference>
<dbReference type="EMBL" id="MSCH01000003">
    <property type="protein sequence ID" value="PQJ54154.1"/>
    <property type="molecule type" value="Genomic_DNA"/>
</dbReference>
<comment type="caution">
    <text evidence="3">The sequence shown here is derived from an EMBL/GenBank/DDBJ whole genome shotgun (WGS) entry which is preliminary data.</text>
</comment>
<accession>A0A2S7UVY5</accession>
<dbReference type="AlphaFoldDB" id="A0A2S7UVY5"/>
<sequence>MSKFVVVSKYSFPLDANIAKASLDSEGIPALIADEHTVNMQWLYSNAMGGVRLFVPEEFETEAKAILDINFSEDVESAFDEKPEQCSKCSSGNIINFTKGKKPAFLLFIFLGFPLFFYKHGKKCLDCDFFKET</sequence>
<dbReference type="Pfam" id="PF09413">
    <property type="entry name" value="DUF2007"/>
    <property type="match status" value="1"/>
</dbReference>